<dbReference type="RefSeq" id="XP_013894893.1">
    <property type="nucleotide sequence ID" value="XM_014039439.1"/>
</dbReference>
<protein>
    <submittedName>
        <fullName evidence="2">Uncharacterized protein</fullName>
    </submittedName>
</protein>
<dbReference type="Pfam" id="PF11360">
    <property type="entry name" value="DUF3110"/>
    <property type="match status" value="1"/>
</dbReference>
<dbReference type="InterPro" id="IPR021503">
    <property type="entry name" value="DUF3110"/>
</dbReference>
<keyword evidence="3" id="KW-1185">Reference proteome</keyword>
<feature type="region of interest" description="Disordered" evidence="1">
    <location>
        <begin position="310"/>
        <end position="336"/>
    </location>
</feature>
<evidence type="ECO:0000313" key="2">
    <source>
        <dbReference type="EMBL" id="KIY95873.1"/>
    </source>
</evidence>
<proteinExistence type="predicted"/>
<feature type="compositionally biased region" description="Low complexity" evidence="1">
    <location>
        <begin position="318"/>
        <end position="336"/>
    </location>
</feature>
<organism evidence="2 3">
    <name type="scientific">Monoraphidium neglectum</name>
    <dbReference type="NCBI Taxonomy" id="145388"/>
    <lineage>
        <taxon>Eukaryota</taxon>
        <taxon>Viridiplantae</taxon>
        <taxon>Chlorophyta</taxon>
        <taxon>core chlorophytes</taxon>
        <taxon>Chlorophyceae</taxon>
        <taxon>CS clade</taxon>
        <taxon>Sphaeropleales</taxon>
        <taxon>Selenastraceae</taxon>
        <taxon>Monoraphidium</taxon>
    </lineage>
</organism>
<gene>
    <name evidence="2" type="ORF">MNEG_12089</name>
</gene>
<dbReference type="KEGG" id="mng:MNEG_12089"/>
<dbReference type="OrthoDB" id="515121at2759"/>
<dbReference type="Proteomes" id="UP000054498">
    <property type="component" value="Unassembled WGS sequence"/>
</dbReference>
<dbReference type="EMBL" id="KK103277">
    <property type="protein sequence ID" value="KIY95873.1"/>
    <property type="molecule type" value="Genomic_DNA"/>
</dbReference>
<name>A0A0D2KJ64_9CHLO</name>
<evidence type="ECO:0000256" key="1">
    <source>
        <dbReference type="SAM" id="MobiDB-lite"/>
    </source>
</evidence>
<sequence>MHSRGVSGGSCRQLQPGHRASGDKARWCKAGRVAPAVGLYFDDDDRSRAAPGVAIAGAPVHLLRRQRAASAAAAHGGRGPCALGDDDGCGPSTSGRSCRVGSVDRIDAEWAAFPKPGLGRFYRPSAAPLTPTRREGPLGAASPAASAGCAAEPCYGAAAPAPVDATCCWDPLLAREHPEAAAACEQLPQWEEVYVLLFGAERGPESEGIYSLTVPGRDGLPVHTVLAFESSTDAERYCGLAEAAMRARHRPTVCGLPPLELAVFCRDHAYQCRLERAGSLLMPPDTNVPMTDWERSLRLRQGTGFRVLEEEPPVPVRQAGADSSSGPQAAAAASPPTCAPADQIALLRSLPLGVPMPLEMPLGPAALAAAGQVLPGPGDAAAVAAAAAAQLGDMAATIAMLEALLPPGGSLDLEGGGPLPPPHSV</sequence>
<dbReference type="AlphaFoldDB" id="A0A0D2KJ64"/>
<reference evidence="2 3" key="1">
    <citation type="journal article" date="2013" name="BMC Genomics">
        <title>Reconstruction of the lipid metabolism for the microalga Monoraphidium neglectum from its genome sequence reveals characteristics suitable for biofuel production.</title>
        <authorList>
            <person name="Bogen C."/>
            <person name="Al-Dilaimi A."/>
            <person name="Albersmeier A."/>
            <person name="Wichmann J."/>
            <person name="Grundmann M."/>
            <person name="Rupp O."/>
            <person name="Lauersen K.J."/>
            <person name="Blifernez-Klassen O."/>
            <person name="Kalinowski J."/>
            <person name="Goesmann A."/>
            <person name="Mussgnug J.H."/>
            <person name="Kruse O."/>
        </authorList>
    </citation>
    <scope>NUCLEOTIDE SEQUENCE [LARGE SCALE GENOMIC DNA]</scope>
    <source>
        <strain evidence="2 3">SAG 48.87</strain>
    </source>
</reference>
<feature type="region of interest" description="Disordered" evidence="1">
    <location>
        <begin position="1"/>
        <end position="25"/>
    </location>
</feature>
<evidence type="ECO:0000313" key="3">
    <source>
        <dbReference type="Proteomes" id="UP000054498"/>
    </source>
</evidence>
<dbReference type="GeneID" id="25729416"/>
<accession>A0A0D2KJ64</accession>